<dbReference type="PANTHER" id="PTHR23504:SF97">
    <property type="entry name" value="MAJOR FACILITATOR SUPERFAMILY (MFS) PROFILE DOMAIN-CONTAINING PROTEIN"/>
    <property type="match status" value="1"/>
</dbReference>
<evidence type="ECO:0000256" key="6">
    <source>
        <dbReference type="SAM" id="Phobius"/>
    </source>
</evidence>
<gene>
    <name evidence="7" type="ORF">C2845_PM18G02970</name>
</gene>
<evidence type="ECO:0000256" key="1">
    <source>
        <dbReference type="ARBA" id="ARBA00004141"/>
    </source>
</evidence>
<organism evidence="7 8">
    <name type="scientific">Panicum miliaceum</name>
    <name type="common">Proso millet</name>
    <name type="synonym">Broomcorn millet</name>
    <dbReference type="NCBI Taxonomy" id="4540"/>
    <lineage>
        <taxon>Eukaryota</taxon>
        <taxon>Viridiplantae</taxon>
        <taxon>Streptophyta</taxon>
        <taxon>Embryophyta</taxon>
        <taxon>Tracheophyta</taxon>
        <taxon>Spermatophyta</taxon>
        <taxon>Magnoliopsida</taxon>
        <taxon>Liliopsida</taxon>
        <taxon>Poales</taxon>
        <taxon>Poaceae</taxon>
        <taxon>PACMAD clade</taxon>
        <taxon>Panicoideae</taxon>
        <taxon>Panicodae</taxon>
        <taxon>Paniceae</taxon>
        <taxon>Panicinae</taxon>
        <taxon>Panicum</taxon>
        <taxon>Panicum sect. Panicum</taxon>
    </lineage>
</organism>
<dbReference type="InterPro" id="IPR036259">
    <property type="entry name" value="MFS_trans_sf"/>
</dbReference>
<feature type="transmembrane region" description="Helical" evidence="6">
    <location>
        <begin position="23"/>
        <end position="42"/>
    </location>
</feature>
<evidence type="ECO:0000313" key="8">
    <source>
        <dbReference type="Proteomes" id="UP000275267"/>
    </source>
</evidence>
<sequence>MVVESTCECGWRFVFNTLFGLSMHFWMALATRFLLGSLNGLLGPMRAYAVEVCRPEHQAIGLSLVSTSWAMGLVIGPAIGGYLAQFQIFPLWAESDRSYGGLSLSSEDVGQVLAITGASILLYQTFIYPHKVKVLGPINASRVTSIFSMLLLLTLPFMTHLSRPWLLIVLNISSVLKANFAVTVVTSSVILQNNSVPQGQRGIANGLANTLMSFSKALAPAGAGDEMVFLFLGTAAIIEFIWTFKPFLAVPDQFRSTWPPIHTIEKVVRSHGIFIVRTGVQCEKGIAYSQRTLSNIKLKANENPCIFME</sequence>
<dbReference type="PANTHER" id="PTHR23504">
    <property type="entry name" value="MAJOR FACILITATOR SUPERFAMILY DOMAIN-CONTAINING PROTEIN 10"/>
    <property type="match status" value="1"/>
</dbReference>
<accession>A0A3L6PMC0</accession>
<evidence type="ECO:0000256" key="5">
    <source>
        <dbReference type="ARBA" id="ARBA00023136"/>
    </source>
</evidence>
<keyword evidence="4 6" id="KW-1133">Transmembrane helix</keyword>
<dbReference type="GO" id="GO:0016020">
    <property type="term" value="C:membrane"/>
    <property type="evidence" value="ECO:0007669"/>
    <property type="project" value="UniProtKB-SubCell"/>
</dbReference>
<evidence type="ECO:0000256" key="3">
    <source>
        <dbReference type="ARBA" id="ARBA00022692"/>
    </source>
</evidence>
<evidence type="ECO:0000313" key="7">
    <source>
        <dbReference type="EMBL" id="RLM58439.1"/>
    </source>
</evidence>
<dbReference type="EMBL" id="PQIB02000017">
    <property type="protein sequence ID" value="RLM58439.1"/>
    <property type="molecule type" value="Genomic_DNA"/>
</dbReference>
<feature type="transmembrane region" description="Helical" evidence="6">
    <location>
        <begin position="62"/>
        <end position="89"/>
    </location>
</feature>
<keyword evidence="3 6" id="KW-0812">Transmembrane</keyword>
<feature type="transmembrane region" description="Helical" evidence="6">
    <location>
        <begin position="140"/>
        <end position="159"/>
    </location>
</feature>
<feature type="transmembrane region" description="Helical" evidence="6">
    <location>
        <begin position="109"/>
        <end position="128"/>
    </location>
</feature>
<comment type="subcellular location">
    <subcellularLocation>
        <location evidence="1">Membrane</location>
        <topology evidence="1">Multi-pass membrane protein</topology>
    </subcellularLocation>
</comment>
<feature type="transmembrane region" description="Helical" evidence="6">
    <location>
        <begin position="227"/>
        <end position="248"/>
    </location>
</feature>
<keyword evidence="2" id="KW-0813">Transport</keyword>
<protein>
    <submittedName>
        <fullName evidence="7">Protein ZINC INDUCED FACILITATOR-LIKE 1-like isoform X4</fullName>
    </submittedName>
</protein>
<dbReference type="SUPFAM" id="SSF103473">
    <property type="entry name" value="MFS general substrate transporter"/>
    <property type="match status" value="1"/>
</dbReference>
<evidence type="ECO:0000256" key="4">
    <source>
        <dbReference type="ARBA" id="ARBA00022989"/>
    </source>
</evidence>
<keyword evidence="5 6" id="KW-0472">Membrane</keyword>
<dbReference type="AlphaFoldDB" id="A0A3L6PMC0"/>
<keyword evidence="8" id="KW-1185">Reference proteome</keyword>
<feature type="transmembrane region" description="Helical" evidence="6">
    <location>
        <begin position="165"/>
        <end position="191"/>
    </location>
</feature>
<proteinExistence type="predicted"/>
<reference evidence="8" key="1">
    <citation type="journal article" date="2019" name="Nat. Commun.">
        <title>The genome of broomcorn millet.</title>
        <authorList>
            <person name="Zou C."/>
            <person name="Miki D."/>
            <person name="Li D."/>
            <person name="Tang Q."/>
            <person name="Xiao L."/>
            <person name="Rajput S."/>
            <person name="Deng P."/>
            <person name="Jia W."/>
            <person name="Huang R."/>
            <person name="Zhang M."/>
            <person name="Sun Y."/>
            <person name="Hu J."/>
            <person name="Fu X."/>
            <person name="Schnable P.S."/>
            <person name="Li F."/>
            <person name="Zhang H."/>
            <person name="Feng B."/>
            <person name="Zhu X."/>
            <person name="Liu R."/>
            <person name="Schnable J.C."/>
            <person name="Zhu J.-K."/>
            <person name="Zhang H."/>
        </authorList>
    </citation>
    <scope>NUCLEOTIDE SEQUENCE [LARGE SCALE GENOMIC DNA]</scope>
</reference>
<comment type="caution">
    <text evidence="7">The sequence shown here is derived from an EMBL/GenBank/DDBJ whole genome shotgun (WGS) entry which is preliminary data.</text>
</comment>
<evidence type="ECO:0000256" key="2">
    <source>
        <dbReference type="ARBA" id="ARBA00022448"/>
    </source>
</evidence>
<name>A0A3L6PMC0_PANMI</name>
<dbReference type="Gene3D" id="1.20.1250.20">
    <property type="entry name" value="MFS general substrate transporter like domains"/>
    <property type="match status" value="2"/>
</dbReference>
<dbReference type="OrthoDB" id="1430838at2759"/>
<dbReference type="Proteomes" id="UP000275267">
    <property type="component" value="Unassembled WGS sequence"/>
</dbReference>